<proteinExistence type="predicted"/>
<reference evidence="1" key="1">
    <citation type="journal article" date="2020" name="Nature">
        <title>Giant virus diversity and host interactions through global metagenomics.</title>
        <authorList>
            <person name="Schulz F."/>
            <person name="Roux S."/>
            <person name="Paez-Espino D."/>
            <person name="Jungbluth S."/>
            <person name="Walsh D.A."/>
            <person name="Denef V.J."/>
            <person name="McMahon K.D."/>
            <person name="Konstantinidis K.T."/>
            <person name="Eloe-Fadrosh E.A."/>
            <person name="Kyrpides N.C."/>
            <person name="Woyke T."/>
        </authorList>
    </citation>
    <scope>NUCLEOTIDE SEQUENCE</scope>
    <source>
        <strain evidence="1">GVMAG-M-3300023184-16</strain>
    </source>
</reference>
<sequence length="116" mass="13018">MASTRNKNTPGNYELEQNNMATMREYELYQGHTFHEQTCFPGNGLLPCKFPLQLFHNNCDIESELLGINSTNLVKPKTTSLLPPEPKPLPFGSIIDKAPVILPSPLVISKTQRYGM</sequence>
<organism evidence="1">
    <name type="scientific">viral metagenome</name>
    <dbReference type="NCBI Taxonomy" id="1070528"/>
    <lineage>
        <taxon>unclassified sequences</taxon>
        <taxon>metagenomes</taxon>
        <taxon>organismal metagenomes</taxon>
    </lineage>
</organism>
<evidence type="ECO:0000313" key="1">
    <source>
        <dbReference type="EMBL" id="QHT84010.1"/>
    </source>
</evidence>
<name>A0A6C0HUD6_9ZZZZ</name>
<accession>A0A6C0HUD6</accession>
<dbReference type="EMBL" id="MN740015">
    <property type="protein sequence ID" value="QHT84010.1"/>
    <property type="molecule type" value="Genomic_DNA"/>
</dbReference>
<protein>
    <submittedName>
        <fullName evidence="1">Uncharacterized protein</fullName>
    </submittedName>
</protein>
<dbReference type="AlphaFoldDB" id="A0A6C0HUD6"/>